<evidence type="ECO:0000313" key="2">
    <source>
        <dbReference type="Proteomes" id="UP001596056"/>
    </source>
</evidence>
<protein>
    <submittedName>
        <fullName evidence="1">Formate dehydrogenase subunit delta</fullName>
    </submittedName>
</protein>
<organism evidence="1 2">
    <name type="scientific">Rubellimicrobium aerolatum</name>
    <dbReference type="NCBI Taxonomy" id="490979"/>
    <lineage>
        <taxon>Bacteria</taxon>
        <taxon>Pseudomonadati</taxon>
        <taxon>Pseudomonadota</taxon>
        <taxon>Alphaproteobacteria</taxon>
        <taxon>Rhodobacterales</taxon>
        <taxon>Roseobacteraceae</taxon>
        <taxon>Rubellimicrobium</taxon>
    </lineage>
</organism>
<accession>A0ABW0SAX8</accession>
<dbReference type="EMBL" id="JBHSNA010000003">
    <property type="protein sequence ID" value="MFC5566009.1"/>
    <property type="molecule type" value="Genomic_DNA"/>
</dbReference>
<comment type="caution">
    <text evidence="1">The sequence shown here is derived from an EMBL/GenBank/DDBJ whole genome shotgun (WGS) entry which is preliminary data.</text>
</comment>
<keyword evidence="2" id="KW-1185">Reference proteome</keyword>
<evidence type="ECO:0000313" key="1">
    <source>
        <dbReference type="EMBL" id="MFC5566009.1"/>
    </source>
</evidence>
<name>A0ABW0SAX8_9RHOB</name>
<dbReference type="Proteomes" id="UP001596056">
    <property type="component" value="Unassembled WGS sequence"/>
</dbReference>
<reference evidence="2" key="1">
    <citation type="journal article" date="2019" name="Int. J. Syst. Evol. Microbiol.">
        <title>The Global Catalogue of Microorganisms (GCM) 10K type strain sequencing project: providing services to taxonomists for standard genome sequencing and annotation.</title>
        <authorList>
            <consortium name="The Broad Institute Genomics Platform"/>
            <consortium name="The Broad Institute Genome Sequencing Center for Infectious Disease"/>
            <person name="Wu L."/>
            <person name="Ma J."/>
        </authorList>
    </citation>
    <scope>NUCLEOTIDE SEQUENCE [LARGE SCALE GENOMIC DNA]</scope>
    <source>
        <strain evidence="2">KACC 11588</strain>
    </source>
</reference>
<dbReference type="RefSeq" id="WP_377109756.1">
    <property type="nucleotide sequence ID" value="NZ_JAGGJP010000007.1"/>
</dbReference>
<dbReference type="Pfam" id="PF11390">
    <property type="entry name" value="FdsD"/>
    <property type="match status" value="1"/>
</dbReference>
<sequence length="74" mass="7813">MSADAAKLVRMANQIATFFASQPGDIQAEEVAAHLKAFWEPRMLTALLAHADAGGAGLSPLALRAVERLRVPTA</sequence>
<gene>
    <name evidence="1" type="ORF">ACFPOC_06190</name>
</gene>
<dbReference type="InterPro" id="IPR021074">
    <property type="entry name" value="Formate_DH_dsu"/>
</dbReference>
<proteinExistence type="predicted"/>